<name>A0A2T4UL70_9ACTN</name>
<feature type="domain" description="NADPH-dependent FMN reductase-like" evidence="1">
    <location>
        <begin position="5"/>
        <end position="149"/>
    </location>
</feature>
<reference evidence="2 3" key="1">
    <citation type="submission" date="2018-03" db="EMBL/GenBank/DDBJ databases">
        <title>Aquarubrobacter algicola gen. nov., sp. nov., a novel actinobacterium isolated from shallow eutrophic lake during the end of cyanobacterial harmful algal blooms.</title>
        <authorList>
            <person name="Chun S.J."/>
        </authorList>
    </citation>
    <scope>NUCLEOTIDE SEQUENCE [LARGE SCALE GENOMIC DNA]</scope>
    <source>
        <strain evidence="2 3">Seoho-28</strain>
    </source>
</reference>
<dbReference type="SUPFAM" id="SSF52218">
    <property type="entry name" value="Flavoproteins"/>
    <property type="match status" value="1"/>
</dbReference>
<accession>A0A2T4UL70</accession>
<dbReference type="Gene3D" id="3.40.50.360">
    <property type="match status" value="1"/>
</dbReference>
<gene>
    <name evidence="2" type="ORF">C7Y72_10190</name>
</gene>
<dbReference type="InterPro" id="IPR005025">
    <property type="entry name" value="FMN_Rdtase-like_dom"/>
</dbReference>
<comment type="caution">
    <text evidence="2">The sequence shown here is derived from an EMBL/GenBank/DDBJ whole genome shotgun (WGS) entry which is preliminary data.</text>
</comment>
<dbReference type="AlphaFoldDB" id="A0A2T4UL70"/>
<evidence type="ECO:0000259" key="1">
    <source>
        <dbReference type="Pfam" id="PF03358"/>
    </source>
</evidence>
<protein>
    <submittedName>
        <fullName evidence="2">NADPH-dependent FMN reductase</fullName>
    </submittedName>
</protein>
<evidence type="ECO:0000313" key="2">
    <source>
        <dbReference type="EMBL" id="PTL59989.1"/>
    </source>
</evidence>
<dbReference type="OrthoDB" id="8853249at2"/>
<dbReference type="Proteomes" id="UP000240739">
    <property type="component" value="Unassembled WGS sequence"/>
</dbReference>
<dbReference type="GO" id="GO:0016491">
    <property type="term" value="F:oxidoreductase activity"/>
    <property type="evidence" value="ECO:0007669"/>
    <property type="project" value="InterPro"/>
</dbReference>
<proteinExistence type="predicted"/>
<dbReference type="EMBL" id="PYYB01000001">
    <property type="protein sequence ID" value="PTL59989.1"/>
    <property type="molecule type" value="Genomic_DNA"/>
</dbReference>
<dbReference type="Pfam" id="PF03358">
    <property type="entry name" value="FMN_red"/>
    <property type="match status" value="1"/>
</dbReference>
<dbReference type="RefSeq" id="WP_107568633.1">
    <property type="nucleotide sequence ID" value="NZ_PYYB01000001.1"/>
</dbReference>
<keyword evidence="3" id="KW-1185">Reference proteome</keyword>
<dbReference type="InterPro" id="IPR029039">
    <property type="entry name" value="Flavoprotein-like_sf"/>
</dbReference>
<evidence type="ECO:0000313" key="3">
    <source>
        <dbReference type="Proteomes" id="UP000240739"/>
    </source>
</evidence>
<sequence>MRAIFLNATLKPSPEPSSTEELCRYVADRLAEHDVTCEHIRLVDRRIDPGVVSEAVSDGDHWPGVREHILAADIVVFGTPTWLGQPSSVVKRALERMDAMIAETDEDGVPVLFNRVAGVVVVGNEDGAHHCIAEIAGAAIDLGLTVPGQAWTYWNKGPGPGEEEYRTTGDREWTHSTGDAMAHVLAHAARALSAAPIPKPPNA</sequence>
<organism evidence="2 3">
    <name type="scientific">Paraconexibacter algicola</name>
    <dbReference type="NCBI Taxonomy" id="2133960"/>
    <lineage>
        <taxon>Bacteria</taxon>
        <taxon>Bacillati</taxon>
        <taxon>Actinomycetota</taxon>
        <taxon>Thermoleophilia</taxon>
        <taxon>Solirubrobacterales</taxon>
        <taxon>Paraconexibacteraceae</taxon>
        <taxon>Paraconexibacter</taxon>
    </lineage>
</organism>